<feature type="compositionally biased region" description="Polar residues" evidence="1">
    <location>
        <begin position="241"/>
        <end position="274"/>
    </location>
</feature>
<dbReference type="OrthoDB" id="3679257at2759"/>
<keyword evidence="3" id="KW-1185">Reference proteome</keyword>
<reference evidence="2" key="1">
    <citation type="submission" date="2020-01" db="EMBL/GenBank/DDBJ databases">
        <authorList>
            <consortium name="DOE Joint Genome Institute"/>
            <person name="Haridas S."/>
            <person name="Albert R."/>
            <person name="Binder M."/>
            <person name="Bloem J."/>
            <person name="Labutti K."/>
            <person name="Salamov A."/>
            <person name="Andreopoulos B."/>
            <person name="Baker S.E."/>
            <person name="Barry K."/>
            <person name="Bills G."/>
            <person name="Bluhm B.H."/>
            <person name="Cannon C."/>
            <person name="Castanera R."/>
            <person name="Culley D.E."/>
            <person name="Daum C."/>
            <person name="Ezra D."/>
            <person name="Gonzalez J.B."/>
            <person name="Henrissat B."/>
            <person name="Kuo A."/>
            <person name="Liang C."/>
            <person name="Lipzen A."/>
            <person name="Lutzoni F."/>
            <person name="Magnuson J."/>
            <person name="Mondo S."/>
            <person name="Nolan M."/>
            <person name="Ohm R."/>
            <person name="Pangilinan J."/>
            <person name="Park H.-J."/>
            <person name="Ramirez L."/>
            <person name="Alfaro M."/>
            <person name="Sun H."/>
            <person name="Tritt A."/>
            <person name="Yoshinaga Y."/>
            <person name="Zwiers L.-H."/>
            <person name="Turgeon B.G."/>
            <person name="Goodwin S.B."/>
            <person name="Spatafora J.W."/>
            <person name="Crous P.W."/>
            <person name="Grigoriev I.V."/>
        </authorList>
    </citation>
    <scope>NUCLEOTIDE SEQUENCE</scope>
    <source>
        <strain evidence="2">P77</strain>
    </source>
</reference>
<evidence type="ECO:0000256" key="1">
    <source>
        <dbReference type="SAM" id="MobiDB-lite"/>
    </source>
</evidence>
<name>A0A6A5KK03_9PLEO</name>
<dbReference type="Proteomes" id="UP000800040">
    <property type="component" value="Unassembled WGS sequence"/>
</dbReference>
<feature type="compositionally biased region" description="Low complexity" evidence="1">
    <location>
        <begin position="192"/>
        <end position="202"/>
    </location>
</feature>
<feature type="region of interest" description="Disordered" evidence="1">
    <location>
        <begin position="140"/>
        <end position="293"/>
    </location>
</feature>
<feature type="compositionally biased region" description="Polar residues" evidence="1">
    <location>
        <begin position="160"/>
        <end position="169"/>
    </location>
</feature>
<proteinExistence type="predicted"/>
<feature type="compositionally biased region" description="Pro residues" evidence="1">
    <location>
        <begin position="278"/>
        <end position="290"/>
    </location>
</feature>
<dbReference type="AlphaFoldDB" id="A0A6A5KK03"/>
<accession>A0A6A5KK03</accession>
<evidence type="ECO:0000313" key="2">
    <source>
        <dbReference type="EMBL" id="KAF1835931.1"/>
    </source>
</evidence>
<feature type="compositionally biased region" description="Low complexity" evidence="1">
    <location>
        <begin position="221"/>
        <end position="240"/>
    </location>
</feature>
<protein>
    <submittedName>
        <fullName evidence="2">Uncharacterized protein</fullName>
    </submittedName>
</protein>
<sequence>MTLYMWQAHDIALASCWEFARELQSQIDYMNERVSERMRARYDPTEGRILKGYREELSEATDLVQHTWELYEWERNEGKLSRPSHPWDTQPASQSKYAKALGVKGELPVSPMRGVAQLERLLVKASEQLMRAQGNKAFVTNASARSSADSPRSEYRPSRLSAQTPQSPLQDPVACAKGPQTLTQTPRTSAQTPHSPTRTPRSPAQPQRSYNNTPRSSAQAPRSSTQTPRSSTQTPRSSTQIPRSSAQTPHSYNNTPRSSAQAPRSSTHTPRSSASAPIFPPHPLSPPPASTPYDQTAWNIHDALLRACLKKADILDFKAHLAEKRWKAVEASLPFSRKHEAGVFEKIPTLQEINSLVWRVRTLGRRDRKWRRDWLPRSPYLRYPAWGSVYAEAVGVLEGAGVVPWDVVVEFEGRLDELLERVGEM</sequence>
<feature type="compositionally biased region" description="Polar residues" evidence="1">
    <location>
        <begin position="204"/>
        <end position="220"/>
    </location>
</feature>
<feature type="compositionally biased region" description="Polar residues" evidence="1">
    <location>
        <begin position="180"/>
        <end position="191"/>
    </location>
</feature>
<evidence type="ECO:0000313" key="3">
    <source>
        <dbReference type="Proteomes" id="UP000800040"/>
    </source>
</evidence>
<dbReference type="EMBL" id="ML975280">
    <property type="protein sequence ID" value="KAF1835931.1"/>
    <property type="molecule type" value="Genomic_DNA"/>
</dbReference>
<gene>
    <name evidence="2" type="ORF">BDW02DRAFT_646510</name>
</gene>
<organism evidence="2 3">
    <name type="scientific">Decorospora gaudefroyi</name>
    <dbReference type="NCBI Taxonomy" id="184978"/>
    <lineage>
        <taxon>Eukaryota</taxon>
        <taxon>Fungi</taxon>
        <taxon>Dikarya</taxon>
        <taxon>Ascomycota</taxon>
        <taxon>Pezizomycotina</taxon>
        <taxon>Dothideomycetes</taxon>
        <taxon>Pleosporomycetidae</taxon>
        <taxon>Pleosporales</taxon>
        <taxon>Pleosporineae</taxon>
        <taxon>Pleosporaceae</taxon>
        <taxon>Decorospora</taxon>
    </lineage>
</organism>